<keyword evidence="7" id="KW-1185">Reference proteome</keyword>
<evidence type="ECO:0000313" key="7">
    <source>
        <dbReference type="Proteomes" id="UP000013520"/>
    </source>
</evidence>
<dbReference type="Pfam" id="PF05105">
    <property type="entry name" value="Phage_holin_4_1"/>
    <property type="match status" value="1"/>
</dbReference>
<dbReference type="RefSeq" id="WP_006523779.1">
    <property type="nucleotide sequence ID" value="NC_021184.1"/>
</dbReference>
<feature type="transmembrane region" description="Helical" evidence="5">
    <location>
        <begin position="28"/>
        <end position="48"/>
    </location>
</feature>
<dbReference type="AlphaFoldDB" id="R4KJC6"/>
<comment type="subcellular location">
    <subcellularLocation>
        <location evidence="1">Membrane</location>
        <topology evidence="1">Multi-pass membrane protein</topology>
    </subcellularLocation>
</comment>
<dbReference type="InterPro" id="IPR006480">
    <property type="entry name" value="Phage_holin_4_1"/>
</dbReference>
<organism evidence="6 7">
    <name type="scientific">Desulfoscipio gibsoniae DSM 7213</name>
    <dbReference type="NCBI Taxonomy" id="767817"/>
    <lineage>
        <taxon>Bacteria</taxon>
        <taxon>Bacillati</taxon>
        <taxon>Bacillota</taxon>
        <taxon>Clostridia</taxon>
        <taxon>Eubacteriales</taxon>
        <taxon>Desulfallaceae</taxon>
        <taxon>Desulfoscipio</taxon>
    </lineage>
</organism>
<dbReference type="HOGENOM" id="CLU_125939_0_0_9"/>
<reference evidence="6 7" key="1">
    <citation type="submission" date="2012-01" db="EMBL/GenBank/DDBJ databases">
        <title>Complete sequence of Desulfotomaculum gibsoniae DSM 7213.</title>
        <authorList>
            <consortium name="US DOE Joint Genome Institute"/>
            <person name="Lucas S."/>
            <person name="Han J."/>
            <person name="Lapidus A."/>
            <person name="Cheng J.-F."/>
            <person name="Goodwin L."/>
            <person name="Pitluck S."/>
            <person name="Peters L."/>
            <person name="Ovchinnikova G."/>
            <person name="Teshima H."/>
            <person name="Detter J.C."/>
            <person name="Han C."/>
            <person name="Tapia R."/>
            <person name="Land M."/>
            <person name="Hauser L."/>
            <person name="Kyrpides N."/>
            <person name="Ivanova N."/>
            <person name="Pagani I."/>
            <person name="Parshina S."/>
            <person name="Plugge C."/>
            <person name="Muyzer G."/>
            <person name="Kuever J."/>
            <person name="Ivanova A."/>
            <person name="Nazina T."/>
            <person name="Klenk H.-P."/>
            <person name="Brambilla E."/>
            <person name="Spring S."/>
            <person name="Stams A.F."/>
            <person name="Woyke T."/>
        </authorList>
    </citation>
    <scope>NUCLEOTIDE SEQUENCE [LARGE SCALE GENOMIC DNA]</scope>
    <source>
        <strain evidence="6 7">DSM 7213</strain>
    </source>
</reference>
<protein>
    <submittedName>
        <fullName evidence="6">Toxin secretion/phage lysis holin</fullName>
    </submittedName>
</protein>
<dbReference type="STRING" id="767817.Desgi_4040"/>
<proteinExistence type="predicted"/>
<gene>
    <name evidence="6" type="ORF">Desgi_4040</name>
</gene>
<evidence type="ECO:0000256" key="3">
    <source>
        <dbReference type="ARBA" id="ARBA00022989"/>
    </source>
</evidence>
<name>R4KJC6_9FIRM</name>
<accession>R4KJC6</accession>
<evidence type="ECO:0000256" key="4">
    <source>
        <dbReference type="ARBA" id="ARBA00023136"/>
    </source>
</evidence>
<dbReference type="KEGG" id="dgi:Desgi_4040"/>
<dbReference type="NCBIfam" id="TIGR01593">
    <property type="entry name" value="holin_tox_secr"/>
    <property type="match status" value="1"/>
</dbReference>
<keyword evidence="4 5" id="KW-0472">Membrane</keyword>
<evidence type="ECO:0000256" key="2">
    <source>
        <dbReference type="ARBA" id="ARBA00022692"/>
    </source>
</evidence>
<dbReference type="EMBL" id="CP003273">
    <property type="protein sequence ID" value="AGL03313.1"/>
    <property type="molecule type" value="Genomic_DNA"/>
</dbReference>
<keyword evidence="2 5" id="KW-0812">Transmembrane</keyword>
<dbReference type="eggNOG" id="COG4824">
    <property type="taxonomic scope" value="Bacteria"/>
</dbReference>
<dbReference type="GO" id="GO:0016020">
    <property type="term" value="C:membrane"/>
    <property type="evidence" value="ECO:0007669"/>
    <property type="project" value="UniProtKB-SubCell"/>
</dbReference>
<sequence>MFVNNFKIMLALLGGVLGSLIGGVDSLIYALVAFVAIDYVTGLLLAIYEKKVSSNIGFKGVCRKVLIFALVALGNIIDQYIIGSGSFLRTMLIMFYLSNEGISILENAAKMEIPFPQKLKDILLKIDGTGKK</sequence>
<evidence type="ECO:0000256" key="1">
    <source>
        <dbReference type="ARBA" id="ARBA00004141"/>
    </source>
</evidence>
<evidence type="ECO:0000256" key="5">
    <source>
        <dbReference type="SAM" id="Phobius"/>
    </source>
</evidence>
<feature type="transmembrane region" description="Helical" evidence="5">
    <location>
        <begin position="60"/>
        <end position="82"/>
    </location>
</feature>
<dbReference type="Proteomes" id="UP000013520">
    <property type="component" value="Chromosome"/>
</dbReference>
<evidence type="ECO:0000313" key="6">
    <source>
        <dbReference type="EMBL" id="AGL03313.1"/>
    </source>
</evidence>
<dbReference type="OrthoDB" id="88184at2"/>
<keyword evidence="3 5" id="KW-1133">Transmembrane helix</keyword>